<accession>A0ABW1IHG7</accession>
<proteinExistence type="predicted"/>
<dbReference type="InterPro" id="IPR011335">
    <property type="entry name" value="Restrct_endonuc-II-like"/>
</dbReference>
<gene>
    <name evidence="2" type="ORF">ACFQH9_28490</name>
</gene>
<dbReference type="InterPro" id="IPR049468">
    <property type="entry name" value="Restrct_endonuc-II-like_dom"/>
</dbReference>
<dbReference type="Pfam" id="PF18741">
    <property type="entry name" value="MTES_1575"/>
    <property type="match status" value="1"/>
</dbReference>
<dbReference type="EMBL" id="JBHSQK010000096">
    <property type="protein sequence ID" value="MFC5952209.1"/>
    <property type="molecule type" value="Genomic_DNA"/>
</dbReference>
<keyword evidence="2" id="KW-0540">Nuclease</keyword>
<dbReference type="Gene3D" id="3.40.960.10">
    <property type="entry name" value="VSR Endonuclease"/>
    <property type="match status" value="1"/>
</dbReference>
<sequence>MHRAYSRMLGGRGSARAGRLLAAAADTAGSDAERRMVALLRKAGITGWVLGHPFGPWTIDLAFVEARVAVEFDGWAWHVDQMRFTNDRRKGNALVGAGWTLLRFTWHDLTDDPGRVAAQIRRAVAAAA</sequence>
<name>A0ABW1IHG7_9PSEU</name>
<dbReference type="GO" id="GO:0004519">
    <property type="term" value="F:endonuclease activity"/>
    <property type="evidence" value="ECO:0007669"/>
    <property type="project" value="UniProtKB-KW"/>
</dbReference>
<evidence type="ECO:0000313" key="3">
    <source>
        <dbReference type="Proteomes" id="UP001596119"/>
    </source>
</evidence>
<evidence type="ECO:0000259" key="1">
    <source>
        <dbReference type="Pfam" id="PF18741"/>
    </source>
</evidence>
<comment type="caution">
    <text evidence="2">The sequence shown here is derived from an EMBL/GenBank/DDBJ whole genome shotgun (WGS) entry which is preliminary data.</text>
</comment>
<keyword evidence="2" id="KW-0378">Hydrolase</keyword>
<keyword evidence="3" id="KW-1185">Reference proteome</keyword>
<dbReference type="RefSeq" id="WP_379570887.1">
    <property type="nucleotide sequence ID" value="NZ_JBHSQK010000096.1"/>
</dbReference>
<keyword evidence="2" id="KW-0255">Endonuclease</keyword>
<evidence type="ECO:0000313" key="2">
    <source>
        <dbReference type="EMBL" id="MFC5952209.1"/>
    </source>
</evidence>
<dbReference type="Proteomes" id="UP001596119">
    <property type="component" value="Unassembled WGS sequence"/>
</dbReference>
<organism evidence="2 3">
    <name type="scientific">Pseudonocardia lutea</name>
    <dbReference type="NCBI Taxonomy" id="2172015"/>
    <lineage>
        <taxon>Bacteria</taxon>
        <taxon>Bacillati</taxon>
        <taxon>Actinomycetota</taxon>
        <taxon>Actinomycetes</taxon>
        <taxon>Pseudonocardiales</taxon>
        <taxon>Pseudonocardiaceae</taxon>
        <taxon>Pseudonocardia</taxon>
    </lineage>
</organism>
<feature type="domain" description="Restriction endonuclease type II-like" evidence="1">
    <location>
        <begin position="36"/>
        <end position="123"/>
    </location>
</feature>
<protein>
    <submittedName>
        <fullName evidence="2">Endonuclease domain-containing protein</fullName>
    </submittedName>
</protein>
<dbReference type="SUPFAM" id="SSF52980">
    <property type="entry name" value="Restriction endonuclease-like"/>
    <property type="match status" value="1"/>
</dbReference>
<reference evidence="3" key="1">
    <citation type="journal article" date="2019" name="Int. J. Syst. Evol. Microbiol.">
        <title>The Global Catalogue of Microorganisms (GCM) 10K type strain sequencing project: providing services to taxonomists for standard genome sequencing and annotation.</title>
        <authorList>
            <consortium name="The Broad Institute Genomics Platform"/>
            <consortium name="The Broad Institute Genome Sequencing Center for Infectious Disease"/>
            <person name="Wu L."/>
            <person name="Ma J."/>
        </authorList>
    </citation>
    <scope>NUCLEOTIDE SEQUENCE [LARGE SCALE GENOMIC DNA]</scope>
    <source>
        <strain evidence="3">CGMCC 4.7397</strain>
    </source>
</reference>